<evidence type="ECO:0000313" key="4">
    <source>
        <dbReference type="Proteomes" id="UP000039865"/>
    </source>
</evidence>
<reference evidence="3 4" key="1">
    <citation type="submission" date="2014-06" db="EMBL/GenBank/DDBJ databases">
        <authorList>
            <person name="Swart Estienne"/>
        </authorList>
    </citation>
    <scope>NUCLEOTIDE SEQUENCE [LARGE SCALE GENOMIC DNA]</scope>
    <source>
        <strain evidence="3 4">130c</strain>
    </source>
</reference>
<organism evidence="3 4">
    <name type="scientific">Stylonychia lemnae</name>
    <name type="common">Ciliate</name>
    <dbReference type="NCBI Taxonomy" id="5949"/>
    <lineage>
        <taxon>Eukaryota</taxon>
        <taxon>Sar</taxon>
        <taxon>Alveolata</taxon>
        <taxon>Ciliophora</taxon>
        <taxon>Intramacronucleata</taxon>
        <taxon>Spirotrichea</taxon>
        <taxon>Stichotrichia</taxon>
        <taxon>Sporadotrichida</taxon>
        <taxon>Oxytrichidae</taxon>
        <taxon>Stylonychinae</taxon>
        <taxon>Stylonychia</taxon>
    </lineage>
</organism>
<dbReference type="InterPro" id="IPR029058">
    <property type="entry name" value="AB_hydrolase_fold"/>
</dbReference>
<dbReference type="OrthoDB" id="5954035at2759"/>
<dbReference type="PANTHER" id="PTHR10794">
    <property type="entry name" value="ABHYDROLASE DOMAIN-CONTAINING PROTEIN"/>
    <property type="match status" value="1"/>
</dbReference>
<dbReference type="GO" id="GO:0047372">
    <property type="term" value="F:monoacylglycerol lipase activity"/>
    <property type="evidence" value="ECO:0007669"/>
    <property type="project" value="TreeGrafter"/>
</dbReference>
<evidence type="ECO:0000313" key="3">
    <source>
        <dbReference type="EMBL" id="CDW85265.1"/>
    </source>
</evidence>
<dbReference type="Pfam" id="PF00561">
    <property type="entry name" value="Abhydrolase_1"/>
    <property type="match status" value="1"/>
</dbReference>
<dbReference type="InterPro" id="IPR000073">
    <property type="entry name" value="AB_hydrolase_1"/>
</dbReference>
<accession>A0A078AS06</accession>
<comment type="similarity">
    <text evidence="1">Belongs to the AB hydrolase superfamily. AB hydrolase 4 family.</text>
</comment>
<evidence type="ECO:0000259" key="2">
    <source>
        <dbReference type="Pfam" id="PF00561"/>
    </source>
</evidence>
<sequence length="357" mass="40822">MLTYKAIGAFSPFIIYGFSDKIKMPRLPSNASQSSMEQIIVEKSDIEIDFHPQNKVGKHLMETGLQELMAMYKPPAIYHCEEKGGVFNFQEGQKRKVLFIVPGVTGCSEEPYIKEVCGVALQNGYNPVVLNHTATKDDDLELRVLDMSDSKIMRESIERIHNKYGQDVEIYGVGFSLGANHLLRYLGDHHHDHGMKAAISVSNPFDVLATTIRMRFKFFGIYDRAIRDMLALGFTQGKFKLDRERFDHLWLTKAKGYKSIYEFDNHVRAKILGYNSIHGLYREVSCDRFLNNINIPFLVLHSRDDPICPMESVPYSDLMNNPNCVIVSTKIGGHCDFFTKIPGKPFKYQRAFSLMIK</sequence>
<keyword evidence="4" id="KW-1185">Reference proteome</keyword>
<dbReference type="Proteomes" id="UP000039865">
    <property type="component" value="Unassembled WGS sequence"/>
</dbReference>
<dbReference type="FunCoup" id="A0A078AS06">
    <property type="interactions" value="25"/>
</dbReference>
<dbReference type="InParanoid" id="A0A078AS06"/>
<dbReference type="OMA" id="LMEITQH"/>
<name>A0A078AS06_STYLE</name>
<dbReference type="GO" id="GO:0034338">
    <property type="term" value="F:short-chain carboxylesterase activity"/>
    <property type="evidence" value="ECO:0007669"/>
    <property type="project" value="TreeGrafter"/>
</dbReference>
<dbReference type="InterPro" id="IPR050960">
    <property type="entry name" value="AB_hydrolase_4_sf"/>
</dbReference>
<protein>
    <submittedName>
        <fullName evidence="3">Embryogenesis-associated protein emb8-like</fullName>
    </submittedName>
</protein>
<evidence type="ECO:0000256" key="1">
    <source>
        <dbReference type="ARBA" id="ARBA00010884"/>
    </source>
</evidence>
<dbReference type="SUPFAM" id="SSF53474">
    <property type="entry name" value="alpha/beta-Hydrolases"/>
    <property type="match status" value="1"/>
</dbReference>
<dbReference type="EMBL" id="CCKQ01013585">
    <property type="protein sequence ID" value="CDW85265.1"/>
    <property type="molecule type" value="Genomic_DNA"/>
</dbReference>
<feature type="domain" description="AB hydrolase-1" evidence="2">
    <location>
        <begin position="97"/>
        <end position="317"/>
    </location>
</feature>
<dbReference type="PANTHER" id="PTHR10794:SF93">
    <property type="entry name" value="SERINE AMINOPEPTIDASE S33 DOMAIN-CONTAINING PROTEIN"/>
    <property type="match status" value="1"/>
</dbReference>
<proteinExistence type="inferred from homology"/>
<gene>
    <name evidence="3" type="primary">Contig7465.g7974</name>
    <name evidence="3" type="ORF">STYLEM_14339</name>
</gene>
<dbReference type="Gene3D" id="3.40.50.1820">
    <property type="entry name" value="alpha/beta hydrolase"/>
    <property type="match status" value="1"/>
</dbReference>
<dbReference type="AlphaFoldDB" id="A0A078AS06"/>